<dbReference type="AlphaFoldDB" id="A0A6J4TK69"/>
<protein>
    <submittedName>
        <fullName evidence="3">UPF0001 protein YggS</fullName>
    </submittedName>
</protein>
<dbReference type="InterPro" id="IPR029066">
    <property type="entry name" value="PLP-binding_barrel"/>
</dbReference>
<comment type="cofactor">
    <cofactor evidence="2">
        <name>pyridoxal 5'-phosphate</name>
        <dbReference type="ChEBI" id="CHEBI:597326"/>
    </cofactor>
</comment>
<evidence type="ECO:0000256" key="1">
    <source>
        <dbReference type="ARBA" id="ARBA00022898"/>
    </source>
</evidence>
<dbReference type="PIRSF" id="PIRSF004848">
    <property type="entry name" value="YBL036c_PLPDEIII"/>
    <property type="match status" value="1"/>
</dbReference>
<dbReference type="CDD" id="cd00635">
    <property type="entry name" value="PLPDE_III_YBL036c_like"/>
    <property type="match status" value="1"/>
</dbReference>
<dbReference type="PANTHER" id="PTHR10146:SF14">
    <property type="entry name" value="PYRIDOXAL PHOSPHATE HOMEOSTASIS PROTEIN"/>
    <property type="match status" value="1"/>
</dbReference>
<dbReference type="SUPFAM" id="SSF51419">
    <property type="entry name" value="PLP-binding barrel"/>
    <property type="match status" value="1"/>
</dbReference>
<proteinExistence type="predicted"/>
<evidence type="ECO:0000313" key="3">
    <source>
        <dbReference type="EMBL" id="CAA9525541.1"/>
    </source>
</evidence>
<dbReference type="InterPro" id="IPR011078">
    <property type="entry name" value="PyrdxlP_homeostasis"/>
</dbReference>
<dbReference type="NCBIfam" id="TIGR00044">
    <property type="entry name" value="YggS family pyridoxal phosphate-dependent enzyme"/>
    <property type="match status" value="1"/>
</dbReference>
<sequence length="221" mass="23255">MAQLITGLDAGRVRQNVTRVEGEIAAAARRAGRDPVGVSLLAAVKYVAAEELGVLSEAGVGLVGENRSQELAAKAAGPHGNAFRWHFIGQLQSRKVRDVVAHAELIHSVASDSVLEQLERHGTPDTRVLVQVDVAEEDGKAGVAPGELEAFIARCPVTVTGLMTMPPATDDPEASRPHFARLRELAAEHGLAQLSMGTSQDFGVAVEEGATIVRVGSVLYA</sequence>
<name>A0A6J4TK69_9ACTN</name>
<feature type="modified residue" description="N6-(pyridoxal phosphate)lysine" evidence="2">
    <location>
        <position position="45"/>
    </location>
</feature>
<dbReference type="PROSITE" id="PS01211">
    <property type="entry name" value="UPF0001"/>
    <property type="match status" value="1"/>
</dbReference>
<reference evidence="3" key="1">
    <citation type="submission" date="2020-02" db="EMBL/GenBank/DDBJ databases">
        <authorList>
            <person name="Meier V. D."/>
        </authorList>
    </citation>
    <scope>NUCLEOTIDE SEQUENCE</scope>
    <source>
        <strain evidence="3">AVDCRST_MAG30</strain>
    </source>
</reference>
<evidence type="ECO:0000256" key="2">
    <source>
        <dbReference type="PIRSR" id="PIRSR004848-1"/>
    </source>
</evidence>
<keyword evidence="1 2" id="KW-0663">Pyridoxal phosphate</keyword>
<dbReference type="GO" id="GO:0030170">
    <property type="term" value="F:pyridoxal phosphate binding"/>
    <property type="evidence" value="ECO:0007669"/>
    <property type="project" value="InterPro"/>
</dbReference>
<organism evidence="3">
    <name type="scientific">uncultured Solirubrobacteraceae bacterium</name>
    <dbReference type="NCBI Taxonomy" id="1162706"/>
    <lineage>
        <taxon>Bacteria</taxon>
        <taxon>Bacillati</taxon>
        <taxon>Actinomycetota</taxon>
        <taxon>Thermoleophilia</taxon>
        <taxon>Solirubrobacterales</taxon>
        <taxon>Solirubrobacteraceae</taxon>
        <taxon>environmental samples</taxon>
    </lineage>
</organism>
<dbReference type="EMBL" id="CADCVS010000434">
    <property type="protein sequence ID" value="CAA9525541.1"/>
    <property type="molecule type" value="Genomic_DNA"/>
</dbReference>
<dbReference type="PANTHER" id="PTHR10146">
    <property type="entry name" value="PROLINE SYNTHETASE CO-TRANSCRIBED BACTERIAL HOMOLOG PROTEIN"/>
    <property type="match status" value="1"/>
</dbReference>
<gene>
    <name evidence="3" type="ORF">AVDCRST_MAG30-3339</name>
</gene>
<accession>A0A6J4TK69</accession>
<dbReference type="Gene3D" id="3.20.20.10">
    <property type="entry name" value="Alanine racemase"/>
    <property type="match status" value="1"/>
</dbReference>